<dbReference type="Proteomes" id="UP000778578">
    <property type="component" value="Unassembled WGS sequence"/>
</dbReference>
<evidence type="ECO:0000313" key="2">
    <source>
        <dbReference type="EMBL" id="MBY8882586.1"/>
    </source>
</evidence>
<evidence type="ECO:0000256" key="1">
    <source>
        <dbReference type="SAM" id="SignalP"/>
    </source>
</evidence>
<name>A0ABS7QIG3_9ACTN</name>
<reference evidence="2 3" key="1">
    <citation type="submission" date="2021-08" db="EMBL/GenBank/DDBJ databases">
        <title>WGS of actinomycetes from Thailand.</title>
        <authorList>
            <person name="Thawai C."/>
        </authorList>
    </citation>
    <scope>NUCLEOTIDE SEQUENCE [LARGE SCALE GENOMIC DNA]</scope>
    <source>
        <strain evidence="2 3">PLK6-54</strain>
    </source>
</reference>
<dbReference type="RefSeq" id="WP_222969018.1">
    <property type="nucleotide sequence ID" value="NZ_JAINZZ010000078.1"/>
</dbReference>
<keyword evidence="3" id="KW-1185">Reference proteome</keyword>
<feature type="chain" id="PRO_5047016753" description="Tat pathway signal sequence domain protein" evidence="1">
    <location>
        <begin position="29"/>
        <end position="203"/>
    </location>
</feature>
<keyword evidence="1" id="KW-0732">Signal</keyword>
<evidence type="ECO:0008006" key="4">
    <source>
        <dbReference type="Google" id="ProtNLM"/>
    </source>
</evidence>
<feature type="signal peptide" evidence="1">
    <location>
        <begin position="1"/>
        <end position="28"/>
    </location>
</feature>
<accession>A0ABS7QIG3</accession>
<dbReference type="EMBL" id="JAINZZ010000078">
    <property type="protein sequence ID" value="MBY8882586.1"/>
    <property type="molecule type" value="Genomic_DNA"/>
</dbReference>
<comment type="caution">
    <text evidence="2">The sequence shown here is derived from an EMBL/GenBank/DDBJ whole genome shotgun (WGS) entry which is preliminary data.</text>
</comment>
<protein>
    <recommendedName>
        <fullName evidence="4">Tat pathway signal sequence domain protein</fullName>
    </recommendedName>
</protein>
<proteinExistence type="predicted"/>
<sequence>MSHTTQDAPRVRSRRHLAVRLAVPAALAAALAATVLTVNHVTAGPASPAPAAGRASADDSPVHISTAAYTLSRKPGHVVTVVFLKGSTPMPAQLRNDLERVGVKAEVYTASRTCDAHYTGLPDYEPSGVFLEAVRGQRRDGVSTATIRLDRIPAGDTLEVTYVPVVDHSYVVHFALNKATSPESDCIRAGGVPVHKIEPNRIP</sequence>
<organism evidence="2 3">
    <name type="scientific">Actinacidiphila acidipaludis</name>
    <dbReference type="NCBI Taxonomy" id="2873382"/>
    <lineage>
        <taxon>Bacteria</taxon>
        <taxon>Bacillati</taxon>
        <taxon>Actinomycetota</taxon>
        <taxon>Actinomycetes</taxon>
        <taxon>Kitasatosporales</taxon>
        <taxon>Streptomycetaceae</taxon>
        <taxon>Actinacidiphila</taxon>
    </lineage>
</organism>
<gene>
    <name evidence="2" type="ORF">K7862_33835</name>
</gene>
<evidence type="ECO:0000313" key="3">
    <source>
        <dbReference type="Proteomes" id="UP000778578"/>
    </source>
</evidence>